<organism evidence="10 11">
    <name type="scientific">Winmispira thermophila (strain ATCC 49972 / DSM 6192 / RI 19.B1)</name>
    <name type="common">Spirochaeta thermophila</name>
    <dbReference type="NCBI Taxonomy" id="665571"/>
    <lineage>
        <taxon>Bacteria</taxon>
        <taxon>Pseudomonadati</taxon>
        <taxon>Spirochaetota</taxon>
        <taxon>Spirochaetia</taxon>
        <taxon>Winmispirales</taxon>
        <taxon>Winmispiraceae</taxon>
        <taxon>Winmispira</taxon>
    </lineage>
</organism>
<dbReference type="eggNOG" id="COG0494">
    <property type="taxonomic scope" value="Bacteria"/>
</dbReference>
<dbReference type="InterPro" id="IPR000086">
    <property type="entry name" value="NUDIX_hydrolase_dom"/>
</dbReference>
<dbReference type="HOGENOM" id="CLU_062658_8_2_12"/>
<dbReference type="PROSITE" id="PS00893">
    <property type="entry name" value="NUDIX_BOX"/>
    <property type="match status" value="1"/>
</dbReference>
<evidence type="ECO:0000256" key="5">
    <source>
        <dbReference type="ARBA" id="ARBA00022801"/>
    </source>
</evidence>
<gene>
    <name evidence="10" type="ordered locus">STHERM_c20830</name>
</gene>
<comment type="similarity">
    <text evidence="3">Belongs to the Nudix hydrolase family. NudK subfamily.</text>
</comment>
<reference key="1">
    <citation type="submission" date="2009-08" db="EMBL/GenBank/DDBJ databases">
        <title>The genome sequence of Spirochaeta thermophila DSM6192.</title>
        <authorList>
            <person name="Angelov A."/>
            <person name="Mientus M."/>
            <person name="Wittenberg S."/>
            <person name="Lehmann R."/>
            <person name="Liesegang H."/>
            <person name="Daniel R."/>
            <person name="Liebl W."/>
        </authorList>
    </citation>
    <scope>NUCLEOTIDE SEQUENCE</scope>
    <source>
        <strain>DSM 6192</strain>
    </source>
</reference>
<dbReference type="GO" id="GO:0005829">
    <property type="term" value="C:cytosol"/>
    <property type="evidence" value="ECO:0007669"/>
    <property type="project" value="TreeGrafter"/>
</dbReference>
<dbReference type="PANTHER" id="PTHR11839">
    <property type="entry name" value="UDP/ADP-SUGAR PYROPHOSPHATASE"/>
    <property type="match status" value="1"/>
</dbReference>
<evidence type="ECO:0000256" key="1">
    <source>
        <dbReference type="ARBA" id="ARBA00000847"/>
    </source>
</evidence>
<name>E0RQV8_WINT6</name>
<dbReference type="KEGG" id="sta:STHERM_c20830"/>
<dbReference type="Pfam" id="PF00293">
    <property type="entry name" value="NUDIX"/>
    <property type="match status" value="1"/>
</dbReference>
<comment type="catalytic activity">
    <reaction evidence="1">
        <text>GDP-alpha-D-mannose + H2O = alpha-D-mannose 1-phosphate + GMP + 2 H(+)</text>
        <dbReference type="Rhea" id="RHEA:27978"/>
        <dbReference type="ChEBI" id="CHEBI:15377"/>
        <dbReference type="ChEBI" id="CHEBI:15378"/>
        <dbReference type="ChEBI" id="CHEBI:57527"/>
        <dbReference type="ChEBI" id="CHEBI:58115"/>
        <dbReference type="ChEBI" id="CHEBI:58409"/>
    </reaction>
</comment>
<dbReference type="InterPro" id="IPR020476">
    <property type="entry name" value="Nudix_hydrolase"/>
</dbReference>
<dbReference type="InterPro" id="IPR015797">
    <property type="entry name" value="NUDIX_hydrolase-like_dom_sf"/>
</dbReference>
<feature type="domain" description="Nudix hydrolase" evidence="9">
    <location>
        <begin position="48"/>
        <end position="184"/>
    </location>
</feature>
<evidence type="ECO:0000256" key="4">
    <source>
        <dbReference type="ARBA" id="ARBA00016377"/>
    </source>
</evidence>
<proteinExistence type="inferred from homology"/>
<evidence type="ECO:0000256" key="3">
    <source>
        <dbReference type="ARBA" id="ARBA00007275"/>
    </source>
</evidence>
<dbReference type="PROSITE" id="PS51462">
    <property type="entry name" value="NUDIX"/>
    <property type="match status" value="1"/>
</dbReference>
<evidence type="ECO:0000256" key="6">
    <source>
        <dbReference type="ARBA" id="ARBA00032162"/>
    </source>
</evidence>
<dbReference type="InterPro" id="IPR020084">
    <property type="entry name" value="NUDIX_hydrolase_CS"/>
</dbReference>
<dbReference type="RefSeq" id="WP_013314852.1">
    <property type="nucleotide sequence ID" value="NC_014484.1"/>
</dbReference>
<dbReference type="GO" id="GO:0006753">
    <property type="term" value="P:nucleoside phosphate metabolic process"/>
    <property type="evidence" value="ECO:0007669"/>
    <property type="project" value="TreeGrafter"/>
</dbReference>
<reference evidence="10 11" key="2">
    <citation type="journal article" date="2010" name="J. Bacteriol.">
        <title>Genome sequence of the polysaccharide-degrading, thermophilic anaerobe Spirochaeta thermophila DSM 6192.</title>
        <authorList>
            <person name="Angelov A."/>
            <person name="Liebl S."/>
            <person name="Ballschmiter M."/>
            <person name="Bomeke M."/>
            <person name="Lehmann R."/>
            <person name="Liesegang H."/>
            <person name="Daniel R."/>
            <person name="Liebl W."/>
        </authorList>
    </citation>
    <scope>NUCLEOTIDE SEQUENCE [LARGE SCALE GENOMIC DNA]</scope>
    <source>
        <strain evidence="11">ATCC 49972 / DSM 6192 / RI 19.B1</strain>
    </source>
</reference>
<evidence type="ECO:0000313" key="10">
    <source>
        <dbReference type="EMBL" id="ADN03014.1"/>
    </source>
</evidence>
<evidence type="ECO:0000313" key="11">
    <source>
        <dbReference type="Proteomes" id="UP000001296"/>
    </source>
</evidence>
<evidence type="ECO:0000256" key="7">
    <source>
        <dbReference type="ARBA" id="ARBA00032272"/>
    </source>
</evidence>
<accession>E0RQV8</accession>
<evidence type="ECO:0000256" key="2">
    <source>
        <dbReference type="ARBA" id="ARBA00001946"/>
    </source>
</evidence>
<evidence type="ECO:0000259" key="9">
    <source>
        <dbReference type="PROSITE" id="PS51462"/>
    </source>
</evidence>
<protein>
    <recommendedName>
        <fullName evidence="4">GDP-mannose pyrophosphatase</fullName>
    </recommendedName>
    <alternativeName>
        <fullName evidence="6">GDP-mannose hydrolase</fullName>
    </alternativeName>
    <alternativeName>
        <fullName evidence="7">GDPMK</fullName>
    </alternativeName>
</protein>
<dbReference type="AlphaFoldDB" id="E0RQV8"/>
<dbReference type="CDD" id="cd03424">
    <property type="entry name" value="NUDIX_ADPRase_Nudt5_UGPPase_Nudt14"/>
    <property type="match status" value="1"/>
</dbReference>
<dbReference type="Gene3D" id="3.90.79.10">
    <property type="entry name" value="Nucleoside Triphosphate Pyrophosphohydrolase"/>
    <property type="match status" value="1"/>
</dbReference>
<dbReference type="SUPFAM" id="SSF55811">
    <property type="entry name" value="Nudix"/>
    <property type="match status" value="1"/>
</dbReference>
<dbReference type="EMBL" id="CP001698">
    <property type="protein sequence ID" value="ADN03014.1"/>
    <property type="molecule type" value="Genomic_DNA"/>
</dbReference>
<keyword evidence="5 8" id="KW-0378">Hydrolase</keyword>
<dbReference type="PANTHER" id="PTHR11839:SF18">
    <property type="entry name" value="NUDIX HYDROLASE DOMAIN-CONTAINING PROTEIN"/>
    <property type="match status" value="1"/>
</dbReference>
<comment type="cofactor">
    <cofactor evidence="2">
        <name>Mg(2+)</name>
        <dbReference type="ChEBI" id="CHEBI:18420"/>
    </cofactor>
</comment>
<evidence type="ECO:0000256" key="8">
    <source>
        <dbReference type="RuleBase" id="RU003476"/>
    </source>
</evidence>
<dbReference type="Proteomes" id="UP000001296">
    <property type="component" value="Chromosome"/>
</dbReference>
<dbReference type="PRINTS" id="PR00502">
    <property type="entry name" value="NUDIXFAMILY"/>
</dbReference>
<sequence>MSEHTRPHLVWKEHSRTPVFTTPVFTAVKSRRRGPHDQEADFYLLEVPDWVNVVPLVRDPQGRECFLMVWQYRHGIGDLCLEFPGGVIDRGEQPEEAAARELREETGYRAGTLVLLGRIRPNPAFLDNWTYTFLATDLTLEGAQRLDEHEHIDPVLIPVEEVERSMGDPPLQHALMVVALHWYRRWKEERRG</sequence>
<dbReference type="GO" id="GO:0019693">
    <property type="term" value="P:ribose phosphate metabolic process"/>
    <property type="evidence" value="ECO:0007669"/>
    <property type="project" value="TreeGrafter"/>
</dbReference>
<dbReference type="PaxDb" id="665571-STHERM_c20830"/>
<dbReference type="GO" id="GO:0016462">
    <property type="term" value="F:pyrophosphatase activity"/>
    <property type="evidence" value="ECO:0007669"/>
    <property type="project" value="UniProtKB-ARBA"/>
</dbReference>